<dbReference type="PANTHER" id="PTHR24027:SF78">
    <property type="entry name" value="CADHERIN-LIKE PROTEIN 26"/>
    <property type="match status" value="1"/>
</dbReference>
<dbReference type="InterPro" id="IPR039808">
    <property type="entry name" value="Cadherin"/>
</dbReference>
<dbReference type="PANTHER" id="PTHR24027">
    <property type="entry name" value="CADHERIN-23"/>
    <property type="match status" value="1"/>
</dbReference>
<evidence type="ECO:0000313" key="20">
    <source>
        <dbReference type="EMBL" id="CAD7669170.1"/>
    </source>
</evidence>
<dbReference type="GO" id="GO:0016339">
    <property type="term" value="P:calcium-dependent cell-cell adhesion via plasma membrane cell adhesion molecules"/>
    <property type="evidence" value="ECO:0007669"/>
    <property type="project" value="TreeGrafter"/>
</dbReference>
<dbReference type="FunFam" id="2.60.40.60:FF:000031">
    <property type="entry name" value="Cadherin 3"/>
    <property type="match status" value="1"/>
</dbReference>
<feature type="transmembrane region" description="Helical" evidence="17">
    <location>
        <begin position="619"/>
        <end position="646"/>
    </location>
</feature>
<evidence type="ECO:0000313" key="21">
    <source>
        <dbReference type="Proteomes" id="UP000645828"/>
    </source>
</evidence>
<reference evidence="20" key="1">
    <citation type="submission" date="2020-12" db="EMBL/GenBank/DDBJ databases">
        <authorList>
            <consortium name="Molecular Ecology Group"/>
        </authorList>
    </citation>
    <scope>NUCLEOTIDE SEQUENCE</scope>
    <source>
        <strain evidence="20">TBG_1078</strain>
    </source>
</reference>
<dbReference type="SMART" id="SM00112">
    <property type="entry name" value="CA"/>
    <property type="match status" value="4"/>
</dbReference>
<feature type="region of interest" description="Disordered" evidence="16">
    <location>
        <begin position="790"/>
        <end position="829"/>
    </location>
</feature>
<dbReference type="GO" id="GO:0005912">
    <property type="term" value="C:adherens junction"/>
    <property type="evidence" value="ECO:0007669"/>
    <property type="project" value="TreeGrafter"/>
</dbReference>
<evidence type="ECO:0000256" key="6">
    <source>
        <dbReference type="ARBA" id="ARBA00022737"/>
    </source>
</evidence>
<comment type="caution">
    <text evidence="20">The sequence shown here is derived from an EMBL/GenBank/DDBJ whole genome shotgun (WGS) entry which is preliminary data.</text>
</comment>
<evidence type="ECO:0000256" key="11">
    <source>
        <dbReference type="ARBA" id="ARBA00023180"/>
    </source>
</evidence>
<protein>
    <recommendedName>
        <fullName evidence="14">Cadherin-like protein 26</fullName>
    </recommendedName>
</protein>
<evidence type="ECO:0000256" key="2">
    <source>
        <dbReference type="ARBA" id="ARBA00022475"/>
    </source>
</evidence>
<dbReference type="FunFam" id="2.60.40.60:FF:000202">
    <property type="entry name" value="cadherin-8 isoform X4"/>
    <property type="match status" value="1"/>
</dbReference>
<dbReference type="GO" id="GO:0005509">
    <property type="term" value="F:calcium ion binding"/>
    <property type="evidence" value="ECO:0007669"/>
    <property type="project" value="UniProtKB-UniRule"/>
</dbReference>
<feature type="domain" description="Cadherin" evidence="19">
    <location>
        <begin position="167"/>
        <end position="276"/>
    </location>
</feature>
<keyword evidence="10 17" id="KW-0472">Membrane</keyword>
<feature type="compositionally biased region" description="Polar residues" evidence="16">
    <location>
        <begin position="810"/>
        <end position="822"/>
    </location>
</feature>
<comment type="subcellular location">
    <subcellularLocation>
        <location evidence="1">Cell membrane</location>
        <topology evidence="1">Single-pass type I membrane protein</topology>
    </subcellularLocation>
</comment>
<keyword evidence="7 15" id="KW-0106">Calcium</keyword>
<dbReference type="InterPro" id="IPR002126">
    <property type="entry name" value="Cadherin-like_dom"/>
</dbReference>
<organism evidence="20 21">
    <name type="scientific">Nyctereutes procyonoides</name>
    <name type="common">Raccoon dog</name>
    <name type="synonym">Canis procyonoides</name>
    <dbReference type="NCBI Taxonomy" id="34880"/>
    <lineage>
        <taxon>Eukaryota</taxon>
        <taxon>Metazoa</taxon>
        <taxon>Chordata</taxon>
        <taxon>Craniata</taxon>
        <taxon>Vertebrata</taxon>
        <taxon>Euteleostomi</taxon>
        <taxon>Mammalia</taxon>
        <taxon>Eutheria</taxon>
        <taxon>Laurasiatheria</taxon>
        <taxon>Carnivora</taxon>
        <taxon>Caniformia</taxon>
        <taxon>Canidae</taxon>
        <taxon>Nyctereutes</taxon>
    </lineage>
</organism>
<name>A0A811XUP4_NYCPR</name>
<gene>
    <name evidence="20" type="ORF">NYPRO_LOCUS1964</name>
</gene>
<dbReference type="GO" id="GO:0045296">
    <property type="term" value="F:cadherin binding"/>
    <property type="evidence" value="ECO:0007669"/>
    <property type="project" value="TreeGrafter"/>
</dbReference>
<dbReference type="GO" id="GO:0016342">
    <property type="term" value="C:catenin complex"/>
    <property type="evidence" value="ECO:0007669"/>
    <property type="project" value="TreeGrafter"/>
</dbReference>
<dbReference type="AlphaFoldDB" id="A0A811XUP4"/>
<keyword evidence="6" id="KW-0677">Repeat</keyword>
<dbReference type="CDD" id="cd11304">
    <property type="entry name" value="Cadherin_repeat"/>
    <property type="match status" value="3"/>
</dbReference>
<feature type="domain" description="Cadherin" evidence="19">
    <location>
        <begin position="398"/>
        <end position="504"/>
    </location>
</feature>
<evidence type="ECO:0000256" key="15">
    <source>
        <dbReference type="PROSITE-ProRule" id="PRU00043"/>
    </source>
</evidence>
<evidence type="ECO:0000256" key="3">
    <source>
        <dbReference type="ARBA" id="ARBA00022692"/>
    </source>
</evidence>
<dbReference type="GO" id="GO:0044331">
    <property type="term" value="P:cell-cell adhesion mediated by cadherin"/>
    <property type="evidence" value="ECO:0007669"/>
    <property type="project" value="TreeGrafter"/>
</dbReference>
<evidence type="ECO:0000256" key="16">
    <source>
        <dbReference type="SAM" id="MobiDB-lite"/>
    </source>
</evidence>
<dbReference type="InterPro" id="IPR020894">
    <property type="entry name" value="Cadherin_CS"/>
</dbReference>
<dbReference type="Pfam" id="PF00028">
    <property type="entry name" value="Cadherin"/>
    <property type="match status" value="3"/>
</dbReference>
<dbReference type="PROSITE" id="PS50268">
    <property type="entry name" value="CADHERIN_2"/>
    <property type="match status" value="4"/>
</dbReference>
<dbReference type="PROSITE" id="PS00232">
    <property type="entry name" value="CADHERIN_1"/>
    <property type="match status" value="2"/>
</dbReference>
<evidence type="ECO:0000256" key="18">
    <source>
        <dbReference type="SAM" id="SignalP"/>
    </source>
</evidence>
<dbReference type="GO" id="GO:0007156">
    <property type="term" value="P:homophilic cell adhesion via plasma membrane adhesion molecules"/>
    <property type="evidence" value="ECO:0007669"/>
    <property type="project" value="InterPro"/>
</dbReference>
<proteinExistence type="predicted"/>
<dbReference type="Proteomes" id="UP000645828">
    <property type="component" value="Unassembled WGS sequence"/>
</dbReference>
<evidence type="ECO:0000256" key="5">
    <source>
        <dbReference type="ARBA" id="ARBA00022729"/>
    </source>
</evidence>
<evidence type="ECO:0000259" key="19">
    <source>
        <dbReference type="PROSITE" id="PS50268"/>
    </source>
</evidence>
<feature type="region of interest" description="Disordered" evidence="16">
    <location>
        <begin position="927"/>
        <end position="966"/>
    </location>
</feature>
<evidence type="ECO:0000256" key="9">
    <source>
        <dbReference type="ARBA" id="ARBA00022989"/>
    </source>
</evidence>
<keyword evidence="2" id="KW-1003">Cell membrane</keyword>
<dbReference type="EMBL" id="CAJHUB010000653">
    <property type="protein sequence ID" value="CAD7669170.1"/>
    <property type="molecule type" value="Genomic_DNA"/>
</dbReference>
<dbReference type="InterPro" id="IPR015919">
    <property type="entry name" value="Cadherin-like_sf"/>
</dbReference>
<keyword evidence="8" id="KW-0130">Cell adhesion</keyword>
<keyword evidence="21" id="KW-1185">Reference proteome</keyword>
<keyword evidence="11" id="KW-0325">Glycoprotein</keyword>
<sequence length="966" mass="105143">MGSNGHMSLSLPLLSVLLLLLLLQVNGVNSFQQEKDDLTDQTQGESHRPLRRSKRRWIITTLELEEEDQGPFPKLVGELFNDISHNMSLMYVISGPGVDKHPEIGLFSIEDHRNGRVYVHRPVDRETTPSFMVHFNVVDRLTREIVDNSLIFNIRIRDTNDHAPQFPKKEFNITVQETHPAGQPIFQMVTVDLDEENTPNSQVFYFLISQTPLLKESGFQIDHISGEIGLSGCLDYETAPQFTLLIGARDFGEPSLTSTATVHVAVQEGNNHMPTFIQDNYRIQISEGRTSEGVLRLLVHDGDLPFTSAWRVKFNILSGNEEGHFHILTDPETNEGILSVIKPLDYETHPVQSLVIAVDNEEPLFPCEGGQLRGPRGAGTRATVSVQVMDTNDPPAFHPRSFVVSEADGARPGTQLGAFNATDPDGANGRIRYKLAYDPANWVTVDELSGTVTTRQQIDRESPYVNDSFYTIIAHAVDDGLPPKTGTGTLMLFLSDVNDNAPTLHPHSRFLELCESAANQSLLLRAEDSDLEPYADPFTFELDNSWGSDGDAWKLGKNQGRSVELLMSRSLPPGNYSVPLFIGDKQGLSQKQIVYVRICACLGGVTCAEPLVAVAGPGLLVGALVPPCAAFMILAATLLFLLRCYFVSEAKPRRPVVCEEGQQTLIPYNDESKAISTQGCGMLFEPRGVKSKYSTLASPDTVVPRRCLDARAGTMVETLSQVGWAALGPRAPAVGSAPASEALGHCSLMLLVWPVPRPLETIPSGAACSWPEEPGPPHLCPLVPVNPQRGAPGLREVPRPRGGLVPPSPAGQTKPRTLSASSKAKPGSPGSFWKGPCVLQSRGCCQSLHQEDAGEVPILSWCSPLTATPPPPFPGEQRQVGSLLWVPLYTGGHTEPKEAGDRWLGARGHGWKLCGVDALAGDRCDPPRVYAEEGEGEGAESLSSLGGSEPDPWASETALLEEIYPK</sequence>
<evidence type="ECO:0000256" key="17">
    <source>
        <dbReference type="SAM" id="Phobius"/>
    </source>
</evidence>
<evidence type="ECO:0000256" key="4">
    <source>
        <dbReference type="ARBA" id="ARBA00022723"/>
    </source>
</evidence>
<evidence type="ECO:0000256" key="1">
    <source>
        <dbReference type="ARBA" id="ARBA00004251"/>
    </source>
</evidence>
<dbReference type="GO" id="GO:0034332">
    <property type="term" value="P:adherens junction organization"/>
    <property type="evidence" value="ECO:0007669"/>
    <property type="project" value="TreeGrafter"/>
</dbReference>
<dbReference type="FunFam" id="2.60.40.60:FF:000019">
    <property type="entry name" value="Cadherin 2"/>
    <property type="match status" value="1"/>
</dbReference>
<keyword evidence="5 18" id="KW-0732">Signal</keyword>
<evidence type="ECO:0000256" key="7">
    <source>
        <dbReference type="ARBA" id="ARBA00022837"/>
    </source>
</evidence>
<feature type="chain" id="PRO_5032997641" description="Cadherin-like protein 26" evidence="18">
    <location>
        <begin position="28"/>
        <end position="966"/>
    </location>
</feature>
<feature type="domain" description="Cadherin" evidence="19">
    <location>
        <begin position="277"/>
        <end position="397"/>
    </location>
</feature>
<evidence type="ECO:0000256" key="12">
    <source>
        <dbReference type="ARBA" id="ARBA00059993"/>
    </source>
</evidence>
<feature type="signal peptide" evidence="18">
    <location>
        <begin position="1"/>
        <end position="27"/>
    </location>
</feature>
<keyword evidence="3 17" id="KW-0812">Transmembrane</keyword>
<dbReference type="GO" id="GO:0016477">
    <property type="term" value="P:cell migration"/>
    <property type="evidence" value="ECO:0007669"/>
    <property type="project" value="TreeGrafter"/>
</dbReference>
<dbReference type="GO" id="GO:0007043">
    <property type="term" value="P:cell-cell junction assembly"/>
    <property type="evidence" value="ECO:0007669"/>
    <property type="project" value="TreeGrafter"/>
</dbReference>
<dbReference type="GO" id="GO:0008013">
    <property type="term" value="F:beta-catenin binding"/>
    <property type="evidence" value="ECO:0007669"/>
    <property type="project" value="TreeGrafter"/>
</dbReference>
<dbReference type="FunFam" id="2.60.40.60:FF:000158">
    <property type="entry name" value="Dachsous cadherin-related 1"/>
    <property type="match status" value="1"/>
</dbReference>
<evidence type="ECO:0000256" key="14">
    <source>
        <dbReference type="ARBA" id="ARBA00069031"/>
    </source>
</evidence>
<dbReference type="GO" id="GO:0000902">
    <property type="term" value="P:cell morphogenesis"/>
    <property type="evidence" value="ECO:0007669"/>
    <property type="project" value="TreeGrafter"/>
</dbReference>
<feature type="domain" description="Cadherin" evidence="19">
    <location>
        <begin position="82"/>
        <end position="166"/>
    </location>
</feature>
<dbReference type="Gene3D" id="2.60.40.60">
    <property type="entry name" value="Cadherins"/>
    <property type="match status" value="5"/>
</dbReference>
<evidence type="ECO:0000256" key="8">
    <source>
        <dbReference type="ARBA" id="ARBA00022889"/>
    </source>
</evidence>
<dbReference type="PRINTS" id="PR00205">
    <property type="entry name" value="CADHERIN"/>
</dbReference>
<accession>A0A811XUP4</accession>
<feature type="compositionally biased region" description="Low complexity" evidence="16">
    <location>
        <begin position="939"/>
        <end position="949"/>
    </location>
</feature>
<keyword evidence="4" id="KW-0479">Metal-binding</keyword>
<keyword evidence="9 17" id="KW-1133">Transmembrane helix</keyword>
<dbReference type="FunFam" id="2.60.40.60:FF:000095">
    <property type="entry name" value="Cadherin 13"/>
    <property type="match status" value="1"/>
</dbReference>
<evidence type="ECO:0000256" key="10">
    <source>
        <dbReference type="ARBA" id="ARBA00023136"/>
    </source>
</evidence>
<dbReference type="SUPFAM" id="SSF49313">
    <property type="entry name" value="Cadherin-like"/>
    <property type="match status" value="5"/>
</dbReference>
<comment type="function">
    <text evidence="12">Cadherins are calcium-dependent cell adhesion proteins. They preferentially interact with themselves in a homophilic manner in connecting cells; cadherins may thus contribute to the sorting of heterogeneous cell types. Ligand for integrins alpha-E/beta-7, ITGAE:ITGAB7, alpha-4/beta-7, ITGA4:ITGAB7 and alpha-4/beta-1, ITGA4:ITGAB1 through which modulates CD4(+) T cells activation.</text>
</comment>
<evidence type="ECO:0000256" key="13">
    <source>
        <dbReference type="ARBA" id="ARBA00062925"/>
    </source>
</evidence>
<comment type="subunit">
    <text evidence="13">Homodimer. Component of a cadherin:catenin adhesion complex composed of at least of CDH26, beta-catenin/CTNNB1, alpha-catenin/CTNNA1 and p120 catenin/CTNND1.</text>
</comment>